<organism evidence="4 5">
    <name type="scientific">Silvibacterium bohemicum</name>
    <dbReference type="NCBI Taxonomy" id="1577686"/>
    <lineage>
        <taxon>Bacteria</taxon>
        <taxon>Pseudomonadati</taxon>
        <taxon>Acidobacteriota</taxon>
        <taxon>Terriglobia</taxon>
        <taxon>Terriglobales</taxon>
        <taxon>Acidobacteriaceae</taxon>
        <taxon>Silvibacterium</taxon>
    </lineage>
</organism>
<protein>
    <submittedName>
        <fullName evidence="4">Uncharacterized protein</fullName>
    </submittedName>
</protein>
<feature type="signal peptide" evidence="3">
    <location>
        <begin position="1"/>
        <end position="27"/>
    </location>
</feature>
<feature type="chain" id="PRO_5032757827" evidence="3">
    <location>
        <begin position="28"/>
        <end position="182"/>
    </location>
</feature>
<dbReference type="AlphaFoldDB" id="A0A841K1K0"/>
<dbReference type="Proteomes" id="UP000538666">
    <property type="component" value="Unassembled WGS sequence"/>
</dbReference>
<dbReference type="GO" id="GO:0016020">
    <property type="term" value="C:membrane"/>
    <property type="evidence" value="ECO:0007669"/>
    <property type="project" value="InterPro"/>
</dbReference>
<keyword evidence="3" id="KW-0732">Signal</keyword>
<dbReference type="InterPro" id="IPR010989">
    <property type="entry name" value="SNARE"/>
</dbReference>
<dbReference type="GO" id="GO:0016192">
    <property type="term" value="P:vesicle-mediated transport"/>
    <property type="evidence" value="ECO:0007669"/>
    <property type="project" value="InterPro"/>
</dbReference>
<dbReference type="OrthoDB" id="117854at2"/>
<reference evidence="4 5" key="1">
    <citation type="submission" date="2020-08" db="EMBL/GenBank/DDBJ databases">
        <title>Genomic Encyclopedia of Type Strains, Phase IV (KMG-IV): sequencing the most valuable type-strain genomes for metagenomic binning, comparative biology and taxonomic classification.</title>
        <authorList>
            <person name="Goeker M."/>
        </authorList>
    </citation>
    <scope>NUCLEOTIDE SEQUENCE [LARGE SCALE GENOMIC DNA]</scope>
    <source>
        <strain evidence="4 5">DSM 103733</strain>
    </source>
</reference>
<feature type="coiled-coil region" evidence="1">
    <location>
        <begin position="73"/>
        <end position="107"/>
    </location>
</feature>
<gene>
    <name evidence="4" type="ORF">HNQ77_005274</name>
</gene>
<evidence type="ECO:0000256" key="1">
    <source>
        <dbReference type="SAM" id="Coils"/>
    </source>
</evidence>
<proteinExistence type="predicted"/>
<evidence type="ECO:0000313" key="4">
    <source>
        <dbReference type="EMBL" id="MBB6147280.1"/>
    </source>
</evidence>
<feature type="region of interest" description="Disordered" evidence="2">
    <location>
        <begin position="146"/>
        <end position="182"/>
    </location>
</feature>
<comment type="caution">
    <text evidence="4">The sequence shown here is derived from an EMBL/GenBank/DDBJ whole genome shotgun (WGS) entry which is preliminary data.</text>
</comment>
<name>A0A841K1K0_9BACT</name>
<dbReference type="SUPFAM" id="SSF47661">
    <property type="entry name" value="t-snare proteins"/>
    <property type="match status" value="1"/>
</dbReference>
<evidence type="ECO:0000256" key="3">
    <source>
        <dbReference type="SAM" id="SignalP"/>
    </source>
</evidence>
<sequence length="182" mass="20847">MTSRTFKWRAAILALLLFPLCSQLLHAQKEKDPLNDDEVDQIREVRDQPVQRIKLYQKFIEERIATIKQLGPNPKAEDRKAELRAKLEEFTRLSDELQDNLDTFDEAHADIRKALKDLVPASAKWPEIITQAGTDPSYDFPRKTALDAAQSTSEQAKKLQESQQKYFAEHKDEANKNGTGPT</sequence>
<evidence type="ECO:0000313" key="5">
    <source>
        <dbReference type="Proteomes" id="UP000538666"/>
    </source>
</evidence>
<dbReference type="RefSeq" id="WP_050060243.1">
    <property type="nucleotide sequence ID" value="NZ_JACHEK010000013.1"/>
</dbReference>
<evidence type="ECO:0000256" key="2">
    <source>
        <dbReference type="SAM" id="MobiDB-lite"/>
    </source>
</evidence>
<keyword evidence="5" id="KW-1185">Reference proteome</keyword>
<keyword evidence="1" id="KW-0175">Coiled coil</keyword>
<accession>A0A841K1K0</accession>
<dbReference type="EMBL" id="JACHEK010000013">
    <property type="protein sequence ID" value="MBB6147280.1"/>
    <property type="molecule type" value="Genomic_DNA"/>
</dbReference>